<dbReference type="AlphaFoldDB" id="A0A915DQT8"/>
<evidence type="ECO:0000313" key="1">
    <source>
        <dbReference type="Proteomes" id="UP000887574"/>
    </source>
</evidence>
<dbReference type="InterPro" id="IPR043128">
    <property type="entry name" value="Rev_trsase/Diguanyl_cyclase"/>
</dbReference>
<accession>A0A915DQT8</accession>
<dbReference type="PANTHER" id="PTHR37984:SF5">
    <property type="entry name" value="PROTEIN NYNRIN-LIKE"/>
    <property type="match status" value="1"/>
</dbReference>
<dbReference type="Gene3D" id="3.30.70.270">
    <property type="match status" value="1"/>
</dbReference>
<sequence>MDSMLSKLNFAIAYMDDIIVVSNQNGKVLVLQNSIKYPGQIIDKDGRRPDPAKIEAVVNMPPPTDVPTLRSYLGMVNFYQPYVSDLVNIRKPLDLLLLQDKLWKWDDEVIVGSLQLFEEAAEAQLQETVRYLPLKFQDLVSATNLDAALLQVKNFVATDWVSLISHVTKNT</sequence>
<dbReference type="WBParaSite" id="jg22557">
    <property type="protein sequence ID" value="jg22557"/>
    <property type="gene ID" value="jg22557"/>
</dbReference>
<proteinExistence type="predicted"/>
<protein>
    <submittedName>
        <fullName evidence="2">Uncharacterized protein</fullName>
    </submittedName>
</protein>
<dbReference type="SUPFAM" id="SSF56672">
    <property type="entry name" value="DNA/RNA polymerases"/>
    <property type="match status" value="1"/>
</dbReference>
<reference evidence="2" key="1">
    <citation type="submission" date="2022-11" db="UniProtKB">
        <authorList>
            <consortium name="WormBaseParasite"/>
        </authorList>
    </citation>
    <scope>IDENTIFICATION</scope>
</reference>
<dbReference type="InterPro" id="IPR043502">
    <property type="entry name" value="DNA/RNA_pol_sf"/>
</dbReference>
<dbReference type="Proteomes" id="UP000887574">
    <property type="component" value="Unplaced"/>
</dbReference>
<name>A0A915DQT8_9BILA</name>
<organism evidence="1 2">
    <name type="scientific">Ditylenchus dipsaci</name>
    <dbReference type="NCBI Taxonomy" id="166011"/>
    <lineage>
        <taxon>Eukaryota</taxon>
        <taxon>Metazoa</taxon>
        <taxon>Ecdysozoa</taxon>
        <taxon>Nematoda</taxon>
        <taxon>Chromadorea</taxon>
        <taxon>Rhabditida</taxon>
        <taxon>Tylenchina</taxon>
        <taxon>Tylenchomorpha</taxon>
        <taxon>Sphaerularioidea</taxon>
        <taxon>Anguinidae</taxon>
        <taxon>Anguininae</taxon>
        <taxon>Ditylenchus</taxon>
    </lineage>
</organism>
<dbReference type="PANTHER" id="PTHR37984">
    <property type="entry name" value="PROTEIN CBG26694"/>
    <property type="match status" value="1"/>
</dbReference>
<evidence type="ECO:0000313" key="2">
    <source>
        <dbReference type="WBParaSite" id="jg22557"/>
    </source>
</evidence>
<keyword evidence="1" id="KW-1185">Reference proteome</keyword>
<dbReference type="InterPro" id="IPR050951">
    <property type="entry name" value="Retrovirus_Pol_polyprotein"/>
</dbReference>